<dbReference type="KEGG" id="tng:GSTEN00000046G001"/>
<feature type="non-terminal residue" evidence="1">
    <location>
        <position position="1"/>
    </location>
</feature>
<dbReference type="AlphaFoldDB" id="Q4TJC3"/>
<reference evidence="1" key="2">
    <citation type="submission" date="2004-02" db="EMBL/GenBank/DDBJ databases">
        <authorList>
            <consortium name="Genoscope"/>
            <consortium name="Whitehead Institute Centre for Genome Research"/>
        </authorList>
    </citation>
    <scope>NUCLEOTIDE SEQUENCE</scope>
</reference>
<reference evidence="1" key="1">
    <citation type="journal article" date="2004" name="Nature">
        <title>Genome duplication in the teleost fish Tetraodon nigroviridis reveals the early vertebrate proto-karyotype.</title>
        <authorList>
            <person name="Jaillon O."/>
            <person name="Aury J.-M."/>
            <person name="Brunet F."/>
            <person name="Petit J.-L."/>
            <person name="Stange-Thomann N."/>
            <person name="Mauceli E."/>
            <person name="Bouneau L."/>
            <person name="Fischer C."/>
            <person name="Ozouf-Costaz C."/>
            <person name="Bernot A."/>
            <person name="Nicaud S."/>
            <person name="Jaffe D."/>
            <person name="Fisher S."/>
            <person name="Lutfalla G."/>
            <person name="Dossat C."/>
            <person name="Segurens B."/>
            <person name="Dasilva C."/>
            <person name="Salanoubat M."/>
            <person name="Levy M."/>
            <person name="Boudet N."/>
            <person name="Castellano S."/>
            <person name="Anthouard V."/>
            <person name="Jubin C."/>
            <person name="Castelli V."/>
            <person name="Katinka M."/>
            <person name="Vacherie B."/>
            <person name="Biemont C."/>
            <person name="Skalli Z."/>
            <person name="Cattolico L."/>
            <person name="Poulain J."/>
            <person name="De Berardinis V."/>
            <person name="Cruaud C."/>
            <person name="Duprat S."/>
            <person name="Brottier P."/>
            <person name="Coutanceau J.-P."/>
            <person name="Gouzy J."/>
            <person name="Parra G."/>
            <person name="Lardier G."/>
            <person name="Chapple C."/>
            <person name="McKernan K.J."/>
            <person name="McEwan P."/>
            <person name="Bosak S."/>
            <person name="Kellis M."/>
            <person name="Volff J.-N."/>
            <person name="Guigo R."/>
            <person name="Zody M.C."/>
            <person name="Mesirov J."/>
            <person name="Lindblad-Toh K."/>
            <person name="Birren B."/>
            <person name="Nusbaum C."/>
            <person name="Kahn D."/>
            <person name="Robinson-Rechavi M."/>
            <person name="Laudet V."/>
            <person name="Schachter V."/>
            <person name="Quetier F."/>
            <person name="Saurin W."/>
            <person name="Scarpelli C."/>
            <person name="Wincker P."/>
            <person name="Lander E.S."/>
            <person name="Weissenbach J."/>
            <person name="Roest Crollius H."/>
        </authorList>
    </citation>
    <scope>NUCLEOTIDE SEQUENCE [LARGE SCALE GENOMIC DNA]</scope>
</reference>
<proteinExistence type="predicted"/>
<evidence type="ECO:0000313" key="1">
    <source>
        <dbReference type="EMBL" id="CAF87009.1"/>
    </source>
</evidence>
<gene>
    <name evidence="1" type="ORF">GSTENG00000046001</name>
</gene>
<sequence length="121" mass="13675">HTSADADSRSQRTCGPPASLWLRLPGPCRIHPASTSARLRLWQVETPPPPSHSIGLELPSLHLSVLHQTRFFCLSLSFSIAFSTPSTGQQVVLQTNFFFYSPSFFFLNRHEGLNFFLFKKK</sequence>
<accession>Q4TJC3</accession>
<organism evidence="1">
    <name type="scientific">Tetraodon nigroviridis</name>
    <name type="common">Spotted green pufferfish</name>
    <name type="synonym">Chelonodon nigroviridis</name>
    <dbReference type="NCBI Taxonomy" id="99883"/>
    <lineage>
        <taxon>Eukaryota</taxon>
        <taxon>Metazoa</taxon>
        <taxon>Chordata</taxon>
        <taxon>Craniata</taxon>
        <taxon>Vertebrata</taxon>
        <taxon>Euteleostomi</taxon>
        <taxon>Actinopterygii</taxon>
        <taxon>Neopterygii</taxon>
        <taxon>Teleostei</taxon>
        <taxon>Neoteleostei</taxon>
        <taxon>Acanthomorphata</taxon>
        <taxon>Eupercaria</taxon>
        <taxon>Tetraodontiformes</taxon>
        <taxon>Tetradontoidea</taxon>
        <taxon>Tetraodontidae</taxon>
        <taxon>Tetraodon</taxon>
    </lineage>
</organism>
<dbReference type="EMBL" id="CAAE01000213">
    <property type="protein sequence ID" value="CAF87009.1"/>
    <property type="molecule type" value="Genomic_DNA"/>
</dbReference>
<name>Q4TJC3_TETNG</name>
<comment type="caution">
    <text evidence="1">The sequence shown here is derived from an EMBL/GenBank/DDBJ whole genome shotgun (WGS) entry which is preliminary data.</text>
</comment>
<protein>
    <submittedName>
        <fullName evidence="1">(spotted green pufferfish) hypothetical protein</fullName>
    </submittedName>
</protein>